<accession>A0ABS3B4C1</accession>
<gene>
    <name evidence="2" type="ORF">JR064_06120</name>
</gene>
<dbReference type="PROSITE" id="PS51186">
    <property type="entry name" value="GNAT"/>
    <property type="match status" value="1"/>
</dbReference>
<dbReference type="SUPFAM" id="SSF55729">
    <property type="entry name" value="Acyl-CoA N-acyltransferases (Nat)"/>
    <property type="match status" value="1"/>
</dbReference>
<dbReference type="Gene3D" id="3.40.630.30">
    <property type="match status" value="1"/>
</dbReference>
<dbReference type="InterPro" id="IPR051531">
    <property type="entry name" value="N-acetyltransferase"/>
</dbReference>
<dbReference type="Proteomes" id="UP000695802">
    <property type="component" value="Unassembled WGS sequence"/>
</dbReference>
<dbReference type="Pfam" id="PF13302">
    <property type="entry name" value="Acetyltransf_3"/>
    <property type="match status" value="1"/>
</dbReference>
<protein>
    <submittedName>
        <fullName evidence="2">GNAT family N-acetyltransferase</fullName>
    </submittedName>
</protein>
<proteinExistence type="predicted"/>
<organism evidence="2 3">
    <name type="scientific">Xanthomonas bonasiae</name>
    <dbReference type="NCBI Taxonomy" id="2810351"/>
    <lineage>
        <taxon>Bacteria</taxon>
        <taxon>Pseudomonadati</taxon>
        <taxon>Pseudomonadota</taxon>
        <taxon>Gammaproteobacteria</taxon>
        <taxon>Lysobacterales</taxon>
        <taxon>Lysobacteraceae</taxon>
        <taxon>Xanthomonas</taxon>
    </lineage>
</organism>
<feature type="domain" description="N-acetyltransferase" evidence="1">
    <location>
        <begin position="11"/>
        <end position="172"/>
    </location>
</feature>
<dbReference type="EMBL" id="JAFIWB010000004">
    <property type="protein sequence ID" value="MBN6101739.1"/>
    <property type="molecule type" value="Genomic_DNA"/>
</dbReference>
<dbReference type="RefSeq" id="WP_206229136.1">
    <property type="nucleotide sequence ID" value="NZ_JAFIWB010000004.1"/>
</dbReference>
<dbReference type="PANTHER" id="PTHR43792:SF1">
    <property type="entry name" value="N-ACETYLTRANSFERASE DOMAIN-CONTAINING PROTEIN"/>
    <property type="match status" value="1"/>
</dbReference>
<name>A0ABS3B4C1_9XANT</name>
<evidence type="ECO:0000259" key="1">
    <source>
        <dbReference type="PROSITE" id="PS51186"/>
    </source>
</evidence>
<evidence type="ECO:0000313" key="2">
    <source>
        <dbReference type="EMBL" id="MBN6101739.1"/>
    </source>
</evidence>
<evidence type="ECO:0000313" key="3">
    <source>
        <dbReference type="Proteomes" id="UP000695802"/>
    </source>
</evidence>
<comment type="caution">
    <text evidence="2">The sequence shown here is derived from an EMBL/GenBank/DDBJ whole genome shotgun (WGS) entry which is preliminary data.</text>
</comment>
<dbReference type="InterPro" id="IPR000182">
    <property type="entry name" value="GNAT_dom"/>
</dbReference>
<sequence>MEKDIFRTARLIGRHLRPSDVDALFAVYGDAEAMRWVGDGEPLDRAQCREWVAVSERNYRTRGYGMSALVDRADGQTIGFCGLVHPAGQAEAELKYAFRREHWGRGLATEAAQAMLAYAREELGLQHAIATAYPQNLASLRVLRKAGMHPAPTRTDAEGTVICCFAWHADAPPATEQPHGTAPAAGLAAE</sequence>
<dbReference type="InterPro" id="IPR016181">
    <property type="entry name" value="Acyl_CoA_acyltransferase"/>
</dbReference>
<reference evidence="2 3" key="1">
    <citation type="submission" date="2021-02" db="EMBL/GenBank/DDBJ databases">
        <title>Taxonomically Unique Crown Gall-Associated Xanthomonas Stains Have Deficiency in Virulence Repertories.</title>
        <authorList>
            <person name="Mafakheri H."/>
            <person name="Taghavi S.M."/>
            <person name="Dimkic I."/>
            <person name="Nemanja K."/>
            <person name="Osdaghi E."/>
        </authorList>
    </citation>
    <scope>NUCLEOTIDE SEQUENCE [LARGE SCALE GENOMIC DNA]</scope>
    <source>
        <strain evidence="2 3">FX4</strain>
    </source>
</reference>
<dbReference type="PANTHER" id="PTHR43792">
    <property type="entry name" value="GNAT FAMILY, PUTATIVE (AFU_ORTHOLOGUE AFUA_3G00765)-RELATED-RELATED"/>
    <property type="match status" value="1"/>
</dbReference>
<keyword evidence="3" id="KW-1185">Reference proteome</keyword>